<reference evidence="2" key="1">
    <citation type="journal article" date="2009" name="Vet. Pathol.">
        <title>Clinico-pathologic features of fatal disease attributed to new variants of endotheliotropic herpesviruses in two Asian elephants (Elephas maximus).</title>
        <authorList>
            <person name="Garner M.M."/>
            <person name="Helmick K."/>
            <person name="Ochsenreiter J."/>
            <person name="Richman L.K."/>
            <person name="Latimer E."/>
            <person name="Wise A.G."/>
            <person name="Maes R.K."/>
            <person name="Kiupel M."/>
            <person name="Nordhausen R.W."/>
            <person name="Zong J.C."/>
            <person name="Hayward G.S."/>
        </authorList>
    </citation>
    <scope>NUCLEOTIDE SEQUENCE</scope>
    <source>
        <strain evidence="2">Nyah NAP97</strain>
    </source>
</reference>
<dbReference type="EMBL" id="MN373268">
    <property type="protein sequence ID" value="QOE74403.1"/>
    <property type="molecule type" value="Genomic_DNA"/>
</dbReference>
<evidence type="ECO:0000313" key="2">
    <source>
        <dbReference type="EMBL" id="QOE74403.1"/>
    </source>
</evidence>
<feature type="transmembrane region" description="Helical" evidence="1">
    <location>
        <begin position="6"/>
        <end position="22"/>
    </location>
</feature>
<reference evidence="2" key="7">
    <citation type="submission" date="2019-08" db="EMBL/GenBank/DDBJ databases">
        <title>Complete Genome Assembly and Annotation of EEHV3A the First Example of a GC-Branch African Elephant Endotheliotrophic Herpesvirus Associated with Lethal Hemorrhagic Disease.</title>
        <authorList>
            <person name="Tan J."/>
            <person name="Ling P.D."/>
            <person name="Worley K."/>
            <person name="Proudfoot J."/>
            <person name="Bowman M."/>
            <person name="Qin X."/>
            <person name="Latimer E.M."/>
            <person name="Holder K."/>
            <person name="Fayette M."/>
            <person name="Nodolf S."/>
            <person name="Heaggans S.Y."/>
            <person name="Zong J.-C."/>
            <person name="Pearson V.R."/>
            <person name="Hayward G.S."/>
        </authorList>
    </citation>
    <scope>NUCLEOTIDE SEQUENCE</scope>
    <source>
        <strain evidence="2">Nyah NAP97</strain>
    </source>
</reference>
<accession>A0A866VSJ2</accession>
<dbReference type="GeneID" id="80541520"/>
<feature type="transmembrane region" description="Helical" evidence="1">
    <location>
        <begin position="129"/>
        <end position="147"/>
    </location>
</feature>
<gene>
    <name evidence="2" type="primary">E29</name>
</gene>
<dbReference type="Proteomes" id="UP001162024">
    <property type="component" value="Segment"/>
</dbReference>
<feature type="transmembrane region" description="Helical" evidence="1">
    <location>
        <begin position="183"/>
        <end position="200"/>
    </location>
</feature>
<keyword evidence="1" id="KW-0472">Membrane</keyword>
<protein>
    <submittedName>
        <fullName evidence="2">Protein E29</fullName>
    </submittedName>
</protein>
<organism evidence="2 3">
    <name type="scientific">Elephant endotheliotropic herpesvirus 3A</name>
    <dbReference type="NCBI Taxonomy" id="1329409"/>
    <lineage>
        <taxon>Viruses</taxon>
        <taxon>Duplodnaviria</taxon>
        <taxon>Heunggongvirae</taxon>
        <taxon>Peploviricota</taxon>
        <taxon>Herviviricetes</taxon>
        <taxon>Herpesvirales</taxon>
        <taxon>Orthoherpesviridae</taxon>
        <taxon>Betaherpesvirinae</taxon>
        <taxon>Proboscivirus</taxon>
        <taxon>Elephant endotheliotropic herpesvirus 3</taxon>
    </lineage>
</organism>
<dbReference type="RefSeq" id="YP_010802736.1">
    <property type="nucleotide sequence ID" value="NC_077039.1"/>
</dbReference>
<keyword evidence="1" id="KW-1133">Transmembrane helix</keyword>
<proteinExistence type="predicted"/>
<feature type="transmembrane region" description="Helical" evidence="1">
    <location>
        <begin position="58"/>
        <end position="77"/>
    </location>
</feature>
<evidence type="ECO:0000313" key="3">
    <source>
        <dbReference type="Proteomes" id="UP001162024"/>
    </source>
</evidence>
<name>A0A866VSJ2_9BETA</name>
<feature type="transmembrane region" description="Helical" evidence="1">
    <location>
        <begin position="154"/>
        <end position="171"/>
    </location>
</feature>
<reference evidence="2" key="4">
    <citation type="journal article" date="2016" name="ILAR J">
        <title>Review of Elephant Endotheliotropic Herpesviruses and Acute Hemorrhagic Disease.</title>
        <authorList>
            <person name="Long S.Y."/>
            <person name="Latimer E.M."/>
            <person name="Hayward G.S."/>
        </authorList>
    </citation>
    <scope>NUCLEOTIDE SEQUENCE</scope>
    <source>
        <strain evidence="2">Nyah NAP97</strain>
    </source>
</reference>
<reference evidence="2" key="5">
    <citation type="journal article" date="2016" name="MSphere">
        <title>Complete Genome Sequence of Elephant Endotheliotropic Herpesvirus 4, the First Example of a GC-Rich Branch Proboscivirus.</title>
        <authorList>
            <person name="Ling P.D."/>
            <person name="Long S.Y."/>
            <person name="Fuery A."/>
            <person name="Peng R.S."/>
            <person name="Heaggans S.Y."/>
            <person name="Qin X."/>
            <person name="Worley K.C."/>
            <person name="Dugan S."/>
            <person name="Hayward G.S."/>
        </authorList>
    </citation>
    <scope>NUCLEOTIDE SEQUENCE</scope>
    <source>
        <strain evidence="2">Nyah NAP97</strain>
    </source>
</reference>
<evidence type="ECO:0000256" key="1">
    <source>
        <dbReference type="SAM" id="Phobius"/>
    </source>
</evidence>
<keyword evidence="3" id="KW-1185">Reference proteome</keyword>
<sequence length="229" mass="26211">MSLMLTPIVVTVVLCYLALRYGRRWFRKGSLLVIALNAVTVFKLAVDVYQNHNMYPCINFLICLSVNTACGILLAIYVTRWVFGGSSFLITYCILNSVRSYVLLCGFALCFDSTPFSRWEDGSALTLDLRLSLYLVISVSCYVLVDVTRRPRRLPRCVTVMTAVVLLYYYFNPIAFANDNIHVWLFPVVVYGFTVNCLKLHDLFAPYHATHFLRAFAYNVMICFGLPYH</sequence>
<dbReference type="KEGG" id="vg:80541520"/>
<feature type="transmembrane region" description="Helical" evidence="1">
    <location>
        <begin position="29"/>
        <end position="46"/>
    </location>
</feature>
<reference evidence="2" key="2">
    <citation type="journal article" date="2013" name="Genome Announc.">
        <title>Complete Genome Sequence of Elephant Endotheliotropic Herpesvirus 1A.</title>
        <authorList>
            <person name="Ling P.D."/>
            <person name="Reid J.G."/>
            <person name="Qin X."/>
            <person name="Muzny D.M."/>
            <person name="Gibbs R."/>
            <person name="Petrosino J."/>
            <person name="Peng R."/>
            <person name="Zong J.C."/>
            <person name="Heaggans S.Y."/>
            <person name="Hayward G.S."/>
        </authorList>
    </citation>
    <scope>NUCLEOTIDE SEQUENCE</scope>
    <source>
        <strain evidence="2">Nyah NAP97</strain>
    </source>
</reference>
<keyword evidence="1" id="KW-0812">Transmembrane</keyword>
<reference evidence="2" key="6">
    <citation type="journal article" date="2016" name="MSphere">
        <title>Comparison of the Gene Coding Contents and Other Unusual Features of the GC-Rich and AT-Rich Branch Probosciviruses.</title>
        <authorList>
            <person name="Ling P.D."/>
            <person name="Long S.Y."/>
            <person name="Zong J.C."/>
            <person name="Heaggans S.Y."/>
            <person name="Qin X."/>
            <person name="Hayward G.S."/>
        </authorList>
    </citation>
    <scope>NUCLEOTIDE SEQUENCE</scope>
    <source>
        <strain evidence="2">Nyah NAP97</strain>
    </source>
</reference>
<feature type="transmembrane region" description="Helical" evidence="1">
    <location>
        <begin position="89"/>
        <end position="109"/>
    </location>
</feature>
<reference evidence="2" key="3">
    <citation type="journal article" date="2014" name="J. Virol.">
        <title>Comparative genome analysis of four elephant endotheliotropic herpesviruses, EEHV3, EEHV4, EEHV5, and EEHV6, from cases of hemorrhagic disease or viremia.</title>
        <authorList>
            <person name="Zong JC"/>
            <person name="Latimer EM"/>
            <person name="Long SY"/>
            <person name="Richman LK"/>
            <person name="Heaggans SY"/>
            <person name="Hayward GS."/>
        </authorList>
    </citation>
    <scope>NUCLEOTIDE SEQUENCE</scope>
    <source>
        <strain evidence="2">Nyah NAP97</strain>
    </source>
</reference>
<feature type="transmembrane region" description="Helical" evidence="1">
    <location>
        <begin position="212"/>
        <end position="228"/>
    </location>
</feature>